<evidence type="ECO:0000256" key="1">
    <source>
        <dbReference type="ARBA" id="ARBA00011738"/>
    </source>
</evidence>
<dbReference type="Pfam" id="PF00583">
    <property type="entry name" value="Acetyltransf_1"/>
    <property type="match status" value="1"/>
</dbReference>
<evidence type="ECO:0000259" key="10">
    <source>
        <dbReference type="PROSITE" id="PS51186"/>
    </source>
</evidence>
<keyword evidence="5 9" id="KW-0046">Antibiotic resistance</keyword>
<comment type="function">
    <text evidence="9">Catalyzes the transfer of an acetyl group from acetyl-CoA to the 6'-amino group of aminoglycoside molecules conferring resistance to antibiotics containing the purpurosamine ring.</text>
</comment>
<dbReference type="Gene3D" id="3.40.630.30">
    <property type="match status" value="1"/>
</dbReference>
<dbReference type="CDD" id="cd04301">
    <property type="entry name" value="NAT_SF"/>
    <property type="match status" value="1"/>
</dbReference>
<dbReference type="RefSeq" id="WP_309262228.1">
    <property type="nucleotide sequence ID" value="NZ_JARUHG010000002.1"/>
</dbReference>
<dbReference type="InterPro" id="IPR000182">
    <property type="entry name" value="GNAT_dom"/>
</dbReference>
<feature type="domain" description="N-acetyltransferase" evidence="10">
    <location>
        <begin position="4"/>
        <end position="150"/>
    </location>
</feature>
<dbReference type="PROSITE" id="PS51186">
    <property type="entry name" value="GNAT"/>
    <property type="match status" value="1"/>
</dbReference>
<dbReference type="EC" id="2.3.1.82" evidence="2 9"/>
<dbReference type="InterPro" id="IPR050832">
    <property type="entry name" value="Bact_Acetyltransf"/>
</dbReference>
<dbReference type="InterPro" id="IPR024170">
    <property type="entry name" value="Aminoglycoside_N6-AcTrfrase"/>
</dbReference>
<proteinExistence type="predicted"/>
<evidence type="ECO:0000256" key="7">
    <source>
        <dbReference type="ARBA" id="ARBA00029660"/>
    </source>
</evidence>
<dbReference type="Proteomes" id="UP001233535">
    <property type="component" value="Unassembled WGS sequence"/>
</dbReference>
<evidence type="ECO:0000256" key="6">
    <source>
        <dbReference type="ARBA" id="ARBA00023315"/>
    </source>
</evidence>
<evidence type="ECO:0000256" key="8">
    <source>
        <dbReference type="ARBA" id="ARBA00048923"/>
    </source>
</evidence>
<evidence type="ECO:0000256" key="4">
    <source>
        <dbReference type="ARBA" id="ARBA00022679"/>
    </source>
</evidence>
<organism evidence="11 12">
    <name type="scientific">Lysobacter arvi</name>
    <dbReference type="NCBI Taxonomy" id="3038776"/>
    <lineage>
        <taxon>Bacteria</taxon>
        <taxon>Pseudomonadati</taxon>
        <taxon>Pseudomonadota</taxon>
        <taxon>Gammaproteobacteria</taxon>
        <taxon>Lysobacterales</taxon>
        <taxon>Lysobacteraceae</taxon>
        <taxon>Lysobacter</taxon>
    </lineage>
</organism>
<evidence type="ECO:0000313" key="11">
    <source>
        <dbReference type="EMBL" id="MDR0183069.1"/>
    </source>
</evidence>
<keyword evidence="4 9" id="KW-0808">Transferase</keyword>
<evidence type="ECO:0000313" key="12">
    <source>
        <dbReference type="Proteomes" id="UP001233535"/>
    </source>
</evidence>
<dbReference type="SUPFAM" id="SSF55729">
    <property type="entry name" value="Acyl-CoA N-acyltransferases (Nat)"/>
    <property type="match status" value="1"/>
</dbReference>
<dbReference type="NCBIfam" id="NF043067">
    <property type="entry name" value="AAC_6p_group_E"/>
    <property type="match status" value="1"/>
</dbReference>
<accession>A0ABU1CEJ0</accession>
<name>A0ABU1CEJ0_9GAMM</name>
<comment type="caution">
    <text evidence="11">The sequence shown here is derived from an EMBL/GenBank/DDBJ whole genome shotgun (WGS) entry which is preliminary data.</text>
</comment>
<evidence type="ECO:0000256" key="5">
    <source>
        <dbReference type="ARBA" id="ARBA00023251"/>
    </source>
</evidence>
<evidence type="ECO:0000256" key="9">
    <source>
        <dbReference type="PIRNR" id="PIRNR000452"/>
    </source>
</evidence>
<dbReference type="PIRSF" id="PIRSF000452">
    <property type="entry name" value="6-N-acetyltransf"/>
    <property type="match status" value="1"/>
</dbReference>
<keyword evidence="6 9" id="KW-0012">Acyltransferase</keyword>
<evidence type="ECO:0000256" key="3">
    <source>
        <dbReference type="ARBA" id="ARBA00017677"/>
    </source>
</evidence>
<comment type="catalytic activity">
    <reaction evidence="8 9">
        <text>kanamycin B + acetyl-CoA = N(6')-acetylkanamycin B + CoA + H(+)</text>
        <dbReference type="Rhea" id="RHEA:16449"/>
        <dbReference type="ChEBI" id="CHEBI:15378"/>
        <dbReference type="ChEBI" id="CHEBI:57287"/>
        <dbReference type="ChEBI" id="CHEBI:57288"/>
        <dbReference type="ChEBI" id="CHEBI:58390"/>
        <dbReference type="ChEBI" id="CHEBI:58549"/>
        <dbReference type="EC" id="2.3.1.82"/>
    </reaction>
</comment>
<comment type="subunit">
    <text evidence="1 9">Homodimer.</text>
</comment>
<keyword evidence="12" id="KW-1185">Reference proteome</keyword>
<protein>
    <recommendedName>
        <fullName evidence="3 9">Aminoglycoside N(6')-acetyltransferase type 1</fullName>
        <ecNumber evidence="2 9">2.3.1.82</ecNumber>
    </recommendedName>
    <alternativeName>
        <fullName evidence="7 9">Aminoglycoside resistance protein</fullName>
    </alternativeName>
</protein>
<dbReference type="EMBL" id="JARUHG010000002">
    <property type="protein sequence ID" value="MDR0183069.1"/>
    <property type="molecule type" value="Genomic_DNA"/>
</dbReference>
<reference evidence="11 12" key="1">
    <citation type="submission" date="2023-04" db="EMBL/GenBank/DDBJ databases">
        <title>Lysobacter sp. strain UC isolated from soil sample.</title>
        <authorList>
            <person name="Choksket S."/>
            <person name="Harshvardhan F."/>
            <person name="Rana R."/>
            <person name="Patil P.B."/>
            <person name="Korpole S."/>
        </authorList>
    </citation>
    <scope>NUCLEOTIDE SEQUENCE [LARGE SCALE GENOMIC DNA]</scope>
    <source>
        <strain evidence="11 12">UC</strain>
    </source>
</reference>
<sequence length="154" mass="16855">MSAGGVRRAGAHDLAAWMQLRRALWPEADDTADALRAQLQCDDTAVWLAFDADGVAIGFAEASLRRDYVNGTQTSPVGFVEGLYVVETRRRSGVGRALVDAVERWTREHGCSELASDALIDNTVSHAAHRAYGFEETERVVYFRKPLSADGASR</sequence>
<dbReference type="InterPro" id="IPR016181">
    <property type="entry name" value="Acyl_CoA_acyltransferase"/>
</dbReference>
<dbReference type="PANTHER" id="PTHR43877">
    <property type="entry name" value="AMINOALKYLPHOSPHONATE N-ACETYLTRANSFERASE-RELATED-RELATED"/>
    <property type="match status" value="1"/>
</dbReference>
<evidence type="ECO:0000256" key="2">
    <source>
        <dbReference type="ARBA" id="ARBA00012888"/>
    </source>
</evidence>
<gene>
    <name evidence="11" type="ORF">P8609_08810</name>
</gene>